<dbReference type="FunFam" id="3.40.309.10:FF:000009">
    <property type="entry name" value="Aldehyde dehydrogenase A"/>
    <property type="match status" value="1"/>
</dbReference>
<dbReference type="InterPro" id="IPR016162">
    <property type="entry name" value="Ald_DH_N"/>
</dbReference>
<sequence length="517" mass="55737">MDETICINPATGEEIGRVPLQGPSEVLAAAQAARRAQPAWAATPIKQRAKAIQKVRDFLADNADHLAETIARDNGKTRTDALVAEVLPATAAADYYAKKAKAWLKDAHPGPALWLLANKRTRLARQPWGVVGIISPWNYPFTIPFSEVVCALLAGNCVLLKMASETQMVARAMSRCLAAGGLPPGVFTCLNLPGRQAGPAMLEAGVDKLFFTGSVAVGRELMTLAAPSLTPVNLELGGNDAMLVCPDADLERAAAGAAWGGMVNTGQTCGGVERIYVHHGVATAFLERLGNRVRALRVGYDTDFQVDLGAMTTLRQVELVKAHIADALAHGAKIFAQSACPAGPNFLPATVLTQVDHGMRVMREETFGPVVAVMPVGNMDQAVHLANDSDLGLTGSVWSKDRGAALRLARRVKAGVVMINDHLMSHGLAEAPWGGFKNSGLGRSHGREGFNEMTQVQTIVNDLLPWAKRDLWWYPQSREQYQGLKGLVEFLYGHGLERRAAGLRRLIRLLPRMFRAD</sequence>
<proteinExistence type="inferred from homology"/>
<keyword evidence="2 3" id="KW-0560">Oxidoreductase</keyword>
<evidence type="ECO:0000256" key="4">
    <source>
        <dbReference type="PIRSR" id="PIRSR036492-1"/>
    </source>
</evidence>
<dbReference type="EMBL" id="AP028679">
    <property type="protein sequence ID" value="BEQ16052.1"/>
    <property type="molecule type" value="Genomic_DNA"/>
</dbReference>
<evidence type="ECO:0000313" key="9">
    <source>
        <dbReference type="Proteomes" id="UP001366166"/>
    </source>
</evidence>
<dbReference type="KEGG" id="dmp:FAK_31180"/>
<dbReference type="AlphaFoldDB" id="A0AAU9F2Y2"/>
<gene>
    <name evidence="8" type="ORF">FAK_31180</name>
</gene>
<evidence type="ECO:0000256" key="3">
    <source>
        <dbReference type="PIRNR" id="PIRNR036492"/>
    </source>
</evidence>
<dbReference type="InterPro" id="IPR016161">
    <property type="entry name" value="Ald_DH/histidinol_DH"/>
</dbReference>
<dbReference type="InterPro" id="IPR015590">
    <property type="entry name" value="Aldehyde_DH_dom"/>
</dbReference>
<dbReference type="PIRSF" id="PIRSF036492">
    <property type="entry name" value="ALDH"/>
    <property type="match status" value="1"/>
</dbReference>
<dbReference type="CDD" id="cd07099">
    <property type="entry name" value="ALDH_DDALDH"/>
    <property type="match status" value="1"/>
</dbReference>
<evidence type="ECO:0000256" key="2">
    <source>
        <dbReference type="ARBA" id="ARBA00023002"/>
    </source>
</evidence>
<dbReference type="InterPro" id="IPR016163">
    <property type="entry name" value="Ald_DH_C"/>
</dbReference>
<protein>
    <recommendedName>
        <fullName evidence="3">Aldehyde dehydrogenase</fullName>
    </recommendedName>
</protein>
<evidence type="ECO:0000313" key="8">
    <source>
        <dbReference type="EMBL" id="BEQ16052.1"/>
    </source>
</evidence>
<accession>A0AAU9F2Y2</accession>
<dbReference type="InterPro" id="IPR012394">
    <property type="entry name" value="Aldehyde_DH_NAD(P)"/>
</dbReference>
<name>A0AAU9F2Y2_9BACT</name>
<reference evidence="9" key="1">
    <citation type="journal article" date="2023" name="Arch. Microbiol.">
        <title>Desulfoferula mesophilus gen. nov. sp. nov., a mesophilic sulfate-reducing bacterium isolated from a brackish lake sediment.</title>
        <authorList>
            <person name="Watanabe T."/>
            <person name="Yabe T."/>
            <person name="Tsuji J.M."/>
            <person name="Fukui M."/>
        </authorList>
    </citation>
    <scope>NUCLEOTIDE SEQUENCE [LARGE SCALE GENOMIC DNA]</scope>
    <source>
        <strain evidence="9">12FAK</strain>
    </source>
</reference>
<comment type="similarity">
    <text evidence="1 3 6">Belongs to the aldehyde dehydrogenase family.</text>
</comment>
<dbReference type="GO" id="GO:0016620">
    <property type="term" value="F:oxidoreductase activity, acting on the aldehyde or oxo group of donors, NAD or NADP as acceptor"/>
    <property type="evidence" value="ECO:0007669"/>
    <property type="project" value="InterPro"/>
</dbReference>
<dbReference type="PANTHER" id="PTHR11699">
    <property type="entry name" value="ALDEHYDE DEHYDROGENASE-RELATED"/>
    <property type="match status" value="1"/>
</dbReference>
<dbReference type="Pfam" id="PF00171">
    <property type="entry name" value="Aldedh"/>
    <property type="match status" value="1"/>
</dbReference>
<evidence type="ECO:0000256" key="5">
    <source>
        <dbReference type="PROSITE-ProRule" id="PRU10007"/>
    </source>
</evidence>
<evidence type="ECO:0000256" key="6">
    <source>
        <dbReference type="RuleBase" id="RU003345"/>
    </source>
</evidence>
<dbReference type="Gene3D" id="3.40.309.10">
    <property type="entry name" value="Aldehyde Dehydrogenase, Chain A, domain 2"/>
    <property type="match status" value="1"/>
</dbReference>
<dbReference type="RefSeq" id="WP_338601331.1">
    <property type="nucleotide sequence ID" value="NZ_AP028679.1"/>
</dbReference>
<feature type="active site" evidence="4">
    <location>
        <position position="269"/>
    </location>
</feature>
<dbReference type="GO" id="GO:0006081">
    <property type="term" value="P:aldehyde metabolic process"/>
    <property type="evidence" value="ECO:0007669"/>
    <property type="project" value="InterPro"/>
</dbReference>
<feature type="active site" evidence="4 5">
    <location>
        <position position="235"/>
    </location>
</feature>
<organism evidence="8 9">
    <name type="scientific">Desulfoferula mesophila</name>
    <dbReference type="NCBI Taxonomy" id="3058419"/>
    <lineage>
        <taxon>Bacteria</taxon>
        <taxon>Pseudomonadati</taxon>
        <taxon>Thermodesulfobacteriota</taxon>
        <taxon>Desulfarculia</taxon>
        <taxon>Desulfarculales</taxon>
        <taxon>Desulfarculaceae</taxon>
        <taxon>Desulfoferula</taxon>
    </lineage>
</organism>
<dbReference type="PROSITE" id="PS00687">
    <property type="entry name" value="ALDEHYDE_DEHYDR_GLU"/>
    <property type="match status" value="1"/>
</dbReference>
<dbReference type="Gene3D" id="3.40.605.10">
    <property type="entry name" value="Aldehyde Dehydrogenase, Chain A, domain 1"/>
    <property type="match status" value="1"/>
</dbReference>
<feature type="domain" description="Aldehyde dehydrogenase" evidence="7">
    <location>
        <begin position="6"/>
        <end position="459"/>
    </location>
</feature>
<dbReference type="SUPFAM" id="SSF53720">
    <property type="entry name" value="ALDH-like"/>
    <property type="match status" value="1"/>
</dbReference>
<evidence type="ECO:0000256" key="1">
    <source>
        <dbReference type="ARBA" id="ARBA00009986"/>
    </source>
</evidence>
<dbReference type="Proteomes" id="UP001366166">
    <property type="component" value="Chromosome"/>
</dbReference>
<keyword evidence="9" id="KW-1185">Reference proteome</keyword>
<evidence type="ECO:0000259" key="7">
    <source>
        <dbReference type="Pfam" id="PF00171"/>
    </source>
</evidence>
<dbReference type="InterPro" id="IPR029510">
    <property type="entry name" value="Ald_DH_CS_GLU"/>
</dbReference>